<dbReference type="Proteomes" id="UP000292685">
    <property type="component" value="Unassembled WGS sequence"/>
</dbReference>
<feature type="transmembrane region" description="Helical" evidence="6">
    <location>
        <begin position="6"/>
        <end position="28"/>
    </location>
</feature>
<name>A0A4Q8AB48_9MICC</name>
<dbReference type="PANTHER" id="PTHR30086:SF20">
    <property type="entry name" value="ARGININE EXPORTER PROTEIN ARGO-RELATED"/>
    <property type="match status" value="1"/>
</dbReference>
<comment type="caution">
    <text evidence="7">The sequence shown here is derived from an EMBL/GenBank/DDBJ whole genome shotgun (WGS) entry which is preliminary data.</text>
</comment>
<dbReference type="EMBL" id="SHLA01000001">
    <property type="protein sequence ID" value="RZU60871.1"/>
    <property type="molecule type" value="Genomic_DNA"/>
</dbReference>
<dbReference type="GO" id="GO:0015171">
    <property type="term" value="F:amino acid transmembrane transporter activity"/>
    <property type="evidence" value="ECO:0007669"/>
    <property type="project" value="TreeGrafter"/>
</dbReference>
<dbReference type="RefSeq" id="WP_165391871.1">
    <property type="nucleotide sequence ID" value="NZ_SHLA01000001.1"/>
</dbReference>
<dbReference type="PANTHER" id="PTHR30086">
    <property type="entry name" value="ARGININE EXPORTER PROTEIN ARGO"/>
    <property type="match status" value="1"/>
</dbReference>
<dbReference type="InterPro" id="IPR001123">
    <property type="entry name" value="LeuE-type"/>
</dbReference>
<evidence type="ECO:0000256" key="4">
    <source>
        <dbReference type="ARBA" id="ARBA00022989"/>
    </source>
</evidence>
<accession>A0A4Q8AB48</accession>
<protein>
    <submittedName>
        <fullName evidence="7">Threonine/homoserine/homoserine lactone efflux protein</fullName>
    </submittedName>
</protein>
<keyword evidence="3 6" id="KW-0812">Transmembrane</keyword>
<organism evidence="7 8">
    <name type="scientific">Zhihengliuella halotolerans</name>
    <dbReference type="NCBI Taxonomy" id="370736"/>
    <lineage>
        <taxon>Bacteria</taxon>
        <taxon>Bacillati</taxon>
        <taxon>Actinomycetota</taxon>
        <taxon>Actinomycetes</taxon>
        <taxon>Micrococcales</taxon>
        <taxon>Micrococcaceae</taxon>
        <taxon>Zhihengliuella</taxon>
    </lineage>
</organism>
<dbReference type="GO" id="GO:0005886">
    <property type="term" value="C:plasma membrane"/>
    <property type="evidence" value="ECO:0007669"/>
    <property type="project" value="UniProtKB-SubCell"/>
</dbReference>
<sequence length="213" mass="21822">MTPLAWTTLLTAWTVAVASPGPDFLAVLHTSLRRGRAAGALVACGVVAGITLWLAAALTGASMLLSGHATLYLLIRWAGAVFLILYGASILRGAWRKRRDGTSAAAAATAAPEPVWHSVRRGFLTNTIGNPKALVFFGALFASILPPGTTTTENLLVGAVMAAIGLGWFLLVAAAARLPAVVSAYRRAEGAVTAVLGALFVVLGIVLAPGLGL</sequence>
<comment type="subcellular location">
    <subcellularLocation>
        <location evidence="1">Cell membrane</location>
        <topology evidence="1">Multi-pass membrane protein</topology>
    </subcellularLocation>
</comment>
<reference evidence="7 8" key="1">
    <citation type="submission" date="2019-02" db="EMBL/GenBank/DDBJ databases">
        <title>Sequencing the genomes of 1000 actinobacteria strains.</title>
        <authorList>
            <person name="Klenk H.-P."/>
        </authorList>
    </citation>
    <scope>NUCLEOTIDE SEQUENCE [LARGE SCALE GENOMIC DNA]</scope>
    <source>
        <strain evidence="7 8">DSM 17364</strain>
    </source>
</reference>
<evidence type="ECO:0000313" key="7">
    <source>
        <dbReference type="EMBL" id="RZU60871.1"/>
    </source>
</evidence>
<gene>
    <name evidence="7" type="ORF">EV380_0422</name>
</gene>
<feature type="transmembrane region" description="Helical" evidence="6">
    <location>
        <begin position="190"/>
        <end position="211"/>
    </location>
</feature>
<keyword evidence="5 6" id="KW-0472">Membrane</keyword>
<feature type="transmembrane region" description="Helical" evidence="6">
    <location>
        <begin position="155"/>
        <end position="178"/>
    </location>
</feature>
<evidence type="ECO:0000256" key="2">
    <source>
        <dbReference type="ARBA" id="ARBA00022475"/>
    </source>
</evidence>
<feature type="transmembrane region" description="Helical" evidence="6">
    <location>
        <begin position="133"/>
        <end position="149"/>
    </location>
</feature>
<dbReference type="AlphaFoldDB" id="A0A4Q8AB48"/>
<evidence type="ECO:0000313" key="8">
    <source>
        <dbReference type="Proteomes" id="UP000292685"/>
    </source>
</evidence>
<keyword evidence="4 6" id="KW-1133">Transmembrane helix</keyword>
<keyword evidence="8" id="KW-1185">Reference proteome</keyword>
<feature type="transmembrane region" description="Helical" evidence="6">
    <location>
        <begin position="71"/>
        <end position="91"/>
    </location>
</feature>
<proteinExistence type="predicted"/>
<evidence type="ECO:0000256" key="6">
    <source>
        <dbReference type="SAM" id="Phobius"/>
    </source>
</evidence>
<evidence type="ECO:0000256" key="3">
    <source>
        <dbReference type="ARBA" id="ARBA00022692"/>
    </source>
</evidence>
<keyword evidence="2" id="KW-1003">Cell membrane</keyword>
<evidence type="ECO:0000256" key="5">
    <source>
        <dbReference type="ARBA" id="ARBA00023136"/>
    </source>
</evidence>
<feature type="transmembrane region" description="Helical" evidence="6">
    <location>
        <begin position="40"/>
        <end position="65"/>
    </location>
</feature>
<evidence type="ECO:0000256" key="1">
    <source>
        <dbReference type="ARBA" id="ARBA00004651"/>
    </source>
</evidence>
<dbReference type="Pfam" id="PF01810">
    <property type="entry name" value="LysE"/>
    <property type="match status" value="1"/>
</dbReference>